<feature type="compositionally biased region" description="Pro residues" evidence="2">
    <location>
        <begin position="64"/>
        <end position="75"/>
    </location>
</feature>
<feature type="compositionally biased region" description="Low complexity" evidence="2">
    <location>
        <begin position="1467"/>
        <end position="1479"/>
    </location>
</feature>
<feature type="compositionally biased region" description="Basic and acidic residues" evidence="2">
    <location>
        <begin position="306"/>
        <end position="317"/>
    </location>
</feature>
<feature type="compositionally biased region" description="Low complexity" evidence="2">
    <location>
        <begin position="364"/>
        <end position="383"/>
    </location>
</feature>
<dbReference type="GO" id="GO:0008270">
    <property type="term" value="F:zinc ion binding"/>
    <property type="evidence" value="ECO:0007669"/>
    <property type="project" value="UniProtKB-KW"/>
</dbReference>
<evidence type="ECO:0000313" key="5">
    <source>
        <dbReference type="Proteomes" id="UP000284706"/>
    </source>
</evidence>
<evidence type="ECO:0000256" key="2">
    <source>
        <dbReference type="SAM" id="MobiDB-lite"/>
    </source>
</evidence>
<feature type="compositionally biased region" description="Low complexity" evidence="2">
    <location>
        <begin position="1155"/>
        <end position="1169"/>
    </location>
</feature>
<feature type="compositionally biased region" description="Basic and acidic residues" evidence="2">
    <location>
        <begin position="1268"/>
        <end position="1282"/>
    </location>
</feature>
<feature type="compositionally biased region" description="Low complexity" evidence="2">
    <location>
        <begin position="1858"/>
        <end position="1871"/>
    </location>
</feature>
<keyword evidence="1" id="KW-0862">Zinc</keyword>
<feature type="region of interest" description="Disordered" evidence="2">
    <location>
        <begin position="1357"/>
        <end position="1397"/>
    </location>
</feature>
<feature type="compositionally biased region" description="Basic and acidic residues" evidence="2">
    <location>
        <begin position="1570"/>
        <end position="1579"/>
    </location>
</feature>
<feature type="compositionally biased region" description="Low complexity" evidence="2">
    <location>
        <begin position="816"/>
        <end position="827"/>
    </location>
</feature>
<dbReference type="EMBL" id="NHYE01005512">
    <property type="protein sequence ID" value="PPQ71209.1"/>
    <property type="molecule type" value="Genomic_DNA"/>
</dbReference>
<dbReference type="PANTHER" id="PTHR46719:SF7">
    <property type="entry name" value="RING-H2 FINGER PROTEIN ATL71-RELATED"/>
    <property type="match status" value="1"/>
</dbReference>
<dbReference type="PROSITE" id="PS50089">
    <property type="entry name" value="ZF_RING_2"/>
    <property type="match status" value="1"/>
</dbReference>
<feature type="compositionally biased region" description="Pro residues" evidence="2">
    <location>
        <begin position="701"/>
        <end position="714"/>
    </location>
</feature>
<feature type="compositionally biased region" description="Low complexity" evidence="2">
    <location>
        <begin position="19"/>
        <end position="63"/>
    </location>
</feature>
<feature type="region of interest" description="Disordered" evidence="2">
    <location>
        <begin position="119"/>
        <end position="171"/>
    </location>
</feature>
<feature type="compositionally biased region" description="Low complexity" evidence="2">
    <location>
        <begin position="1038"/>
        <end position="1048"/>
    </location>
</feature>
<feature type="compositionally biased region" description="Low complexity" evidence="2">
    <location>
        <begin position="1500"/>
        <end position="1513"/>
    </location>
</feature>
<feature type="compositionally biased region" description="Low complexity" evidence="2">
    <location>
        <begin position="481"/>
        <end position="504"/>
    </location>
</feature>
<feature type="compositionally biased region" description="Low complexity" evidence="2">
    <location>
        <begin position="715"/>
        <end position="747"/>
    </location>
</feature>
<feature type="compositionally biased region" description="Low complexity" evidence="2">
    <location>
        <begin position="600"/>
        <end position="624"/>
    </location>
</feature>
<feature type="region of interest" description="Disordered" evidence="2">
    <location>
        <begin position="803"/>
        <end position="966"/>
    </location>
</feature>
<feature type="region of interest" description="Disordered" evidence="2">
    <location>
        <begin position="1499"/>
        <end position="1624"/>
    </location>
</feature>
<keyword evidence="1" id="KW-0863">Zinc-finger</keyword>
<feature type="compositionally biased region" description="Low complexity" evidence="2">
    <location>
        <begin position="1543"/>
        <end position="1559"/>
    </location>
</feature>
<feature type="compositionally biased region" description="Polar residues" evidence="2">
    <location>
        <begin position="140"/>
        <end position="156"/>
    </location>
</feature>
<feature type="compositionally biased region" description="Low complexity" evidence="2">
    <location>
        <begin position="1107"/>
        <end position="1116"/>
    </location>
</feature>
<feature type="compositionally biased region" description="Low complexity" evidence="2">
    <location>
        <begin position="124"/>
        <end position="137"/>
    </location>
</feature>
<dbReference type="PANTHER" id="PTHR46719">
    <property type="entry name" value="TRANSCRIPTION FACTOR C2H2 FAMILY-RELATED"/>
    <property type="match status" value="1"/>
</dbReference>
<dbReference type="InParanoid" id="A0A409VY80"/>
<feature type="region of interest" description="Disordered" evidence="2">
    <location>
        <begin position="429"/>
        <end position="574"/>
    </location>
</feature>
<dbReference type="Pfam" id="PF13639">
    <property type="entry name" value="zf-RING_2"/>
    <property type="match status" value="1"/>
</dbReference>
<feature type="region of interest" description="Disordered" evidence="2">
    <location>
        <begin position="1035"/>
        <end position="1116"/>
    </location>
</feature>
<feature type="compositionally biased region" description="Low complexity" evidence="2">
    <location>
        <begin position="437"/>
        <end position="474"/>
    </location>
</feature>
<feature type="compositionally biased region" description="Low complexity" evidence="2">
    <location>
        <begin position="511"/>
        <end position="538"/>
    </location>
</feature>
<feature type="compositionally biased region" description="Low complexity" evidence="2">
    <location>
        <begin position="1357"/>
        <end position="1384"/>
    </location>
</feature>
<feature type="compositionally biased region" description="Low complexity" evidence="2">
    <location>
        <begin position="670"/>
        <end position="692"/>
    </location>
</feature>
<feature type="region of interest" description="Disordered" evidence="2">
    <location>
        <begin position="190"/>
        <end position="413"/>
    </location>
</feature>
<feature type="compositionally biased region" description="Low complexity" evidence="2">
    <location>
        <begin position="318"/>
        <end position="344"/>
    </location>
</feature>
<feature type="region of interest" description="Disordered" evidence="2">
    <location>
        <begin position="588"/>
        <end position="785"/>
    </location>
</feature>
<feature type="compositionally biased region" description="Polar residues" evidence="2">
    <location>
        <begin position="1049"/>
        <end position="1060"/>
    </location>
</feature>
<feature type="compositionally biased region" description="Low complexity" evidence="2">
    <location>
        <begin position="1897"/>
        <end position="1906"/>
    </location>
</feature>
<feature type="domain" description="RING-type" evidence="3">
    <location>
        <begin position="1812"/>
        <end position="1854"/>
    </location>
</feature>
<dbReference type="Gene3D" id="3.30.40.10">
    <property type="entry name" value="Zinc/RING finger domain, C3HC4 (zinc finger)"/>
    <property type="match status" value="1"/>
</dbReference>
<reference evidence="4 5" key="1">
    <citation type="journal article" date="2018" name="Evol. Lett.">
        <title>Horizontal gene cluster transfer increased hallucinogenic mushroom diversity.</title>
        <authorList>
            <person name="Reynolds H.T."/>
            <person name="Vijayakumar V."/>
            <person name="Gluck-Thaler E."/>
            <person name="Korotkin H.B."/>
            <person name="Matheny P.B."/>
            <person name="Slot J.C."/>
        </authorList>
    </citation>
    <scope>NUCLEOTIDE SEQUENCE [LARGE SCALE GENOMIC DNA]</scope>
    <source>
        <strain evidence="4 5">SRW20</strain>
    </source>
</reference>
<dbReference type="InterPro" id="IPR001841">
    <property type="entry name" value="Znf_RING"/>
</dbReference>
<feature type="compositionally biased region" description="Low complexity" evidence="2">
    <location>
        <begin position="272"/>
        <end position="285"/>
    </location>
</feature>
<feature type="compositionally biased region" description="Gly residues" evidence="2">
    <location>
        <begin position="395"/>
        <end position="409"/>
    </location>
</feature>
<feature type="compositionally biased region" description="Polar residues" evidence="2">
    <location>
        <begin position="1181"/>
        <end position="1193"/>
    </location>
</feature>
<feature type="compositionally biased region" description="Polar residues" evidence="2">
    <location>
        <begin position="943"/>
        <end position="962"/>
    </location>
</feature>
<organism evidence="4 5">
    <name type="scientific">Gymnopilus dilepis</name>
    <dbReference type="NCBI Taxonomy" id="231916"/>
    <lineage>
        <taxon>Eukaryota</taxon>
        <taxon>Fungi</taxon>
        <taxon>Dikarya</taxon>
        <taxon>Basidiomycota</taxon>
        <taxon>Agaricomycotina</taxon>
        <taxon>Agaricomycetes</taxon>
        <taxon>Agaricomycetidae</taxon>
        <taxon>Agaricales</taxon>
        <taxon>Agaricineae</taxon>
        <taxon>Hymenogastraceae</taxon>
        <taxon>Gymnopilus</taxon>
    </lineage>
</organism>
<feature type="compositionally biased region" description="Polar residues" evidence="2">
    <location>
        <begin position="1385"/>
        <end position="1397"/>
    </location>
</feature>
<evidence type="ECO:0000256" key="1">
    <source>
        <dbReference type="PROSITE-ProRule" id="PRU00175"/>
    </source>
</evidence>
<dbReference type="InterPro" id="IPR013083">
    <property type="entry name" value="Znf_RING/FYVE/PHD"/>
</dbReference>
<feature type="compositionally biased region" description="Low complexity" evidence="2">
    <location>
        <begin position="887"/>
        <end position="907"/>
    </location>
</feature>
<proteinExistence type="predicted"/>
<feature type="compositionally biased region" description="Low complexity" evidence="2">
    <location>
        <begin position="760"/>
        <end position="778"/>
    </location>
</feature>
<feature type="region of interest" description="Disordered" evidence="2">
    <location>
        <begin position="1132"/>
        <end position="1237"/>
    </location>
</feature>
<feature type="region of interest" description="Disordered" evidence="2">
    <location>
        <begin position="1637"/>
        <end position="1666"/>
    </location>
</feature>
<evidence type="ECO:0000313" key="4">
    <source>
        <dbReference type="EMBL" id="PPQ71209.1"/>
    </source>
</evidence>
<feature type="region of interest" description="Disordered" evidence="2">
    <location>
        <begin position="1432"/>
        <end position="1485"/>
    </location>
</feature>
<dbReference type="SUPFAM" id="SSF57850">
    <property type="entry name" value="RING/U-box"/>
    <property type="match status" value="1"/>
</dbReference>
<feature type="region of interest" description="Disordered" evidence="2">
    <location>
        <begin position="13"/>
        <end position="104"/>
    </location>
</feature>
<dbReference type="SMART" id="SM00184">
    <property type="entry name" value="RING"/>
    <property type="match status" value="1"/>
</dbReference>
<feature type="compositionally biased region" description="Low complexity" evidence="2">
    <location>
        <begin position="1434"/>
        <end position="1444"/>
    </location>
</feature>
<protein>
    <recommendedName>
        <fullName evidence="3">RING-type domain-containing protein</fullName>
    </recommendedName>
</protein>
<comment type="caution">
    <text evidence="4">The sequence shown here is derived from an EMBL/GenBank/DDBJ whole genome shotgun (WGS) entry which is preliminary data.</text>
</comment>
<evidence type="ECO:0000259" key="3">
    <source>
        <dbReference type="PROSITE" id="PS50089"/>
    </source>
</evidence>
<dbReference type="InterPro" id="IPR045899">
    <property type="entry name" value="ATL71-like"/>
</dbReference>
<feature type="region of interest" description="Disordered" evidence="2">
    <location>
        <begin position="1268"/>
        <end position="1291"/>
    </location>
</feature>
<feature type="region of interest" description="Disordered" evidence="2">
    <location>
        <begin position="1310"/>
        <end position="1332"/>
    </location>
</feature>
<feature type="compositionally biased region" description="Polar residues" evidence="2">
    <location>
        <begin position="1218"/>
        <end position="1234"/>
    </location>
</feature>
<name>A0A409VY80_9AGAR</name>
<feature type="compositionally biased region" description="Low complexity" evidence="2">
    <location>
        <begin position="1925"/>
        <end position="1981"/>
    </location>
</feature>
<dbReference type="STRING" id="231916.A0A409VY80"/>
<dbReference type="OrthoDB" id="8062037at2759"/>
<feature type="compositionally biased region" description="Polar residues" evidence="2">
    <location>
        <begin position="1642"/>
        <end position="1659"/>
    </location>
</feature>
<dbReference type="CDD" id="cd16461">
    <property type="entry name" value="RING-H2_EL5-like"/>
    <property type="match status" value="1"/>
</dbReference>
<feature type="compositionally biased region" description="Low complexity" evidence="2">
    <location>
        <begin position="557"/>
        <end position="567"/>
    </location>
</feature>
<feature type="compositionally biased region" description="Low complexity" evidence="2">
    <location>
        <begin position="633"/>
        <end position="658"/>
    </location>
</feature>
<keyword evidence="1" id="KW-0479">Metal-binding</keyword>
<dbReference type="Proteomes" id="UP000284706">
    <property type="component" value="Unassembled WGS sequence"/>
</dbReference>
<accession>A0A409VY80</accession>
<keyword evidence="5" id="KW-1185">Reference proteome</keyword>
<sequence>MLTDLPLPPFFLPAHLTYPNPNSTTTNSPASASLQPSQYSPHSQPSQHSQPTQYSQHSQHSPILPIPSLPNPYVLPHPLSFSSHNHPSTPSPPSSANMGMGSFGFGVQRRQVPENFIQAPPVQGHAGSSSNSSSGAGPQWASTPGSSTSATHSQAYGYNHSHTHSHTHTPDEIRRFRERLDTALVGLSRPDEPLVLVPELGGQSAGDEDDEEEEDEEEEEGEEDGVNMDEDEDEDPEDEEEEEEDDEDENIPPHPHPQASTISEPPMRVRNRNGNANGSSNSNRSGSGGQTGSLLGDHPLPSPILRDLHSWMEEREGSSSGSSGEASSHSGSQQQQQQQQRQAQPEIRDHRGQGWGWGYSDNESWGPSSASGSGSGSSGPSSGLNLSRRYQPASGGSGSASGSGRGGGAASEEAGNDWAFYDHLNMFTATLGGDNTGAGSTPTPAPTATGPTTTSAVSSPSSSTSTAAPAPSTSQQRAVRFSYQSSPHSHSQPQPQPQRRSFSPGLDRGFGSPSGSADAGTASGGNPASSSSSNSAGSTGRGVRFAPFASARIYGNPPSASTTPTPTHEQEDMDLSFASLIANAGDAATTAGYPLPSPPASATTANRNSTLATTSASSSSAPRAHSPLFSGNTQAQSQRQSQTTQSLFASFLSFDSLFGPPSPPVGAGMNANAGAYTSTSSTGSGADAGANAPSRLSQARPPSPLWPFEPPPVPSTSSGTSLSSSAHQYQPQQQPQGQQQQQQPQQEQQDDDNASASSGLFRPRSLRSMPSLSFSNSSVTSRPRLGASASLVSENADHTYAGDVAARETGVGSGSGSSNVVSAGAGVAHRHGRTRTLEDFIDERLRNPEGLDSPEPVSGSGIGSMATGTATSSRFERFRSLYGPQDSPSSSTSAAAPGPASNTSTTAFRRSGVTSSSERDSEMSVLDSTILGRRGRWGLPMLSTPSTTTAGASNAPPQSADSDLTMDGGMNVFGSYQSGSGSAVGQHSPLSLNFAGLSGTAGPGTGGSREDASALASTPEMEFLGHWNVFGGGDAHQSSMSASASASSQGANPGSQHQYQSLASASMDDSSTTTWPATTWPSSTSQTAPSLPRRPSFRDMMEGVVGNSTPDDSATATTTNFWNATQAPPMLPPPDLGDNLGGAFDAEQRHGGGQQSQNTASSASAAGTSFSMQDVDMNYDSGLTSQTAQPSPESSEDSMENFEFVIEPRPHHLPPSRGPSTHLATSSATGTSRGAVSHNAEARMARFHELRAARERIMADRLRSEGRMNMEERQRERERIRDFSQSSDTETMRTRLGFGRMRAPARLQGQLEGRNSGRDMPSPIASPTEERDPIFVTGVRAREDSLERLRRTRAQLLAASGRGDNNNTSTTSTNNNNASSSASSGSMSTQMHTDSFPSTLRERRQQNFANFDPESFAPGPFRNTLIHFRNTMNPQSQSSTTSTARPPPPSIPPLSFGDNSLSRDRPSGSGSSQQQESSRTPNASTLASDILYSLGRSRTISSPSSAIADPSMSRPGGPRNPTIQPTRVLPRSFASARAASQLSNSNESNAARGGSSSGRADLHSFMSRHARMESTRVDDAGESSSAFPLARFGRDALPGPTRRPIPGQRPASTYVEPIRPDGRNTSRQAQFIEHFRREHGMASQQSAASHDSEGPSNGDQPHLHSRRILTRNSTVFGMDFGEGGELTELDGRRRIFRTENPAQRRRHVHMDLSEDETTQTDTSTPAITTASRRRLLRMQAPEMMMFSRGFRGGRALGDFMRDEDFDDSYESLLSLSQALGDVKPRSTPNEIIDKMEKAEYKDWATPDSDKRCPICLDDYGATDTVLKLPNCSHWLHQDCLHQWLTNANTCPVCRKSAVQASSSSSSTASASRRPRPFRNRVADAYPTRPSALPGASNTQTNAQTTTPPQPTPTRNVFGGLRRRSLLGPRPSNANGSGPSGSNANADNSRGPGPSNTNQNQNNENNNDGNSSSGDASPGNFW</sequence>
<feature type="compositionally biased region" description="Basic and acidic residues" evidence="2">
    <location>
        <begin position="835"/>
        <end position="849"/>
    </location>
</feature>
<feature type="compositionally biased region" description="Acidic residues" evidence="2">
    <location>
        <begin position="206"/>
        <end position="250"/>
    </location>
</feature>
<gene>
    <name evidence="4" type="ORF">CVT26_011022</name>
</gene>
<feature type="compositionally biased region" description="Low complexity" evidence="2">
    <location>
        <begin position="1061"/>
        <end position="1090"/>
    </location>
</feature>
<feature type="region of interest" description="Disordered" evidence="2">
    <location>
        <begin position="1858"/>
        <end position="1981"/>
    </location>
</feature>